<accession>A0A3E2HEJ2</accession>
<comment type="caution">
    <text evidence="1">The sequence shown here is derived from an EMBL/GenBank/DDBJ whole genome shotgun (WGS) entry which is preliminary data.</text>
</comment>
<sequence>MTDSNNQSVWCLCYPLANAVSIRYSQPQKHGKLEIFLERGRTENDYLCLSYGLEAAGREDLLPPRPKWSQRPLAWWPAARSHFGFNRGHISLALGMLYKLVFGSYSDIANQWHHAGADVQMTIRLIEAYFCRAKGKPIRGTLEAYFQPQYARDTATEPVLSVEKLAVECPDEINEEELELEVDLGDSDTEIDLEDIINDNEDWPDNDEEI</sequence>
<organism evidence="1 2">
    <name type="scientific">Scytalidium lignicola</name>
    <name type="common">Hyphomycete</name>
    <dbReference type="NCBI Taxonomy" id="5539"/>
    <lineage>
        <taxon>Eukaryota</taxon>
        <taxon>Fungi</taxon>
        <taxon>Dikarya</taxon>
        <taxon>Ascomycota</taxon>
        <taxon>Pezizomycotina</taxon>
        <taxon>Leotiomycetes</taxon>
        <taxon>Leotiomycetes incertae sedis</taxon>
        <taxon>Scytalidium</taxon>
    </lineage>
</organism>
<dbReference type="AlphaFoldDB" id="A0A3E2HEJ2"/>
<feature type="non-terminal residue" evidence="1">
    <location>
        <position position="210"/>
    </location>
</feature>
<proteinExistence type="predicted"/>
<evidence type="ECO:0000313" key="2">
    <source>
        <dbReference type="Proteomes" id="UP000258309"/>
    </source>
</evidence>
<feature type="non-terminal residue" evidence="1">
    <location>
        <position position="1"/>
    </location>
</feature>
<keyword evidence="2" id="KW-1185">Reference proteome</keyword>
<protein>
    <submittedName>
        <fullName evidence="1">Uncharacterized protein</fullName>
    </submittedName>
</protein>
<evidence type="ECO:0000313" key="1">
    <source>
        <dbReference type="EMBL" id="RFU31820.1"/>
    </source>
</evidence>
<dbReference type="EMBL" id="NCSJ02000067">
    <property type="protein sequence ID" value="RFU31820.1"/>
    <property type="molecule type" value="Genomic_DNA"/>
</dbReference>
<gene>
    <name evidence="1" type="ORF">B7463_g4524</name>
</gene>
<dbReference type="Proteomes" id="UP000258309">
    <property type="component" value="Unassembled WGS sequence"/>
</dbReference>
<name>A0A3E2HEJ2_SCYLI</name>
<reference evidence="1 2" key="1">
    <citation type="submission" date="2018-05" db="EMBL/GenBank/DDBJ databases">
        <title>Draft genome sequence of Scytalidium lignicola DSM 105466, a ubiquitous saprotrophic fungus.</title>
        <authorList>
            <person name="Buettner E."/>
            <person name="Gebauer A.M."/>
            <person name="Hofrichter M."/>
            <person name="Liers C."/>
            <person name="Kellner H."/>
        </authorList>
    </citation>
    <scope>NUCLEOTIDE SEQUENCE [LARGE SCALE GENOMIC DNA]</scope>
    <source>
        <strain evidence="1 2">DSM 105466</strain>
    </source>
</reference>
<dbReference type="OrthoDB" id="5279849at2759"/>